<name>A0ABU3B3M5_9ACTN</name>
<reference evidence="1" key="1">
    <citation type="submission" date="2024-05" db="EMBL/GenBank/DDBJ databases">
        <title>30 novel species of actinomycetes from the DSMZ collection.</title>
        <authorList>
            <person name="Nouioui I."/>
        </authorList>
    </citation>
    <scope>NUCLEOTIDE SEQUENCE</scope>
    <source>
        <strain evidence="1">DSM 40712</strain>
    </source>
</reference>
<organism evidence="1 2">
    <name type="scientific">Streptomyces lancefieldiae</name>
    <dbReference type="NCBI Taxonomy" id="3075520"/>
    <lineage>
        <taxon>Bacteria</taxon>
        <taxon>Bacillati</taxon>
        <taxon>Actinomycetota</taxon>
        <taxon>Actinomycetes</taxon>
        <taxon>Kitasatosporales</taxon>
        <taxon>Streptomycetaceae</taxon>
        <taxon>Streptomyces</taxon>
    </lineage>
</organism>
<comment type="caution">
    <text evidence="1">The sequence shown here is derived from an EMBL/GenBank/DDBJ whole genome shotgun (WGS) entry which is preliminary data.</text>
</comment>
<proteinExistence type="predicted"/>
<evidence type="ECO:0000313" key="1">
    <source>
        <dbReference type="EMBL" id="MDT0616710.1"/>
    </source>
</evidence>
<dbReference type="Proteomes" id="UP001180724">
    <property type="component" value="Unassembled WGS sequence"/>
</dbReference>
<dbReference type="RefSeq" id="WP_311586345.1">
    <property type="nucleotide sequence ID" value="NZ_JAVRFH010000310.1"/>
</dbReference>
<dbReference type="EMBL" id="JAVRFH010000310">
    <property type="protein sequence ID" value="MDT0616710.1"/>
    <property type="molecule type" value="Genomic_DNA"/>
</dbReference>
<sequence length="157" mass="17458">HTPGGLYLLIHKLTARSRAFCGSDRLFCAWRNILELGGDDVAEHHPPFAVKLWGEVKLSKWAGDRRRPVLADASEGCEAKPLQVTFNRIKTSTEVRRTRRLGGHLPSAAKSNTMQVLFRNYLGGDPVIVEWAHQVLGEALVDAEQAALRAHEQVLNT</sequence>
<feature type="non-terminal residue" evidence="1">
    <location>
        <position position="157"/>
    </location>
</feature>
<evidence type="ECO:0000313" key="2">
    <source>
        <dbReference type="Proteomes" id="UP001180724"/>
    </source>
</evidence>
<protein>
    <submittedName>
        <fullName evidence="1">Uncharacterized protein</fullName>
    </submittedName>
</protein>
<keyword evidence="2" id="KW-1185">Reference proteome</keyword>
<accession>A0ABU3B3M5</accession>
<feature type="non-terminal residue" evidence="1">
    <location>
        <position position="1"/>
    </location>
</feature>
<gene>
    <name evidence="1" type="ORF">RM812_42290</name>
</gene>